<comment type="caution">
    <text evidence="2">The sequence shown here is derived from an EMBL/GenBank/DDBJ whole genome shotgun (WGS) entry which is preliminary data.</text>
</comment>
<dbReference type="Proteomes" id="UP001233836">
    <property type="component" value="Unassembled WGS sequence"/>
</dbReference>
<feature type="compositionally biased region" description="Basic and acidic residues" evidence="1">
    <location>
        <begin position="15"/>
        <end position="37"/>
    </location>
</feature>
<name>A0ABT9WDI7_9BACL</name>
<evidence type="ECO:0000256" key="1">
    <source>
        <dbReference type="SAM" id="MobiDB-lite"/>
    </source>
</evidence>
<dbReference type="RefSeq" id="WP_145046572.1">
    <property type="nucleotide sequence ID" value="NZ_JAUSTI010000006.1"/>
</dbReference>
<protein>
    <submittedName>
        <fullName evidence="2">Uncharacterized protein</fullName>
    </submittedName>
</protein>
<feature type="region of interest" description="Disordered" evidence="1">
    <location>
        <begin position="15"/>
        <end position="38"/>
    </location>
</feature>
<reference evidence="2 3" key="1">
    <citation type="submission" date="2023-07" db="EMBL/GenBank/DDBJ databases">
        <title>Sorghum-associated microbial communities from plants grown in Nebraska, USA.</title>
        <authorList>
            <person name="Schachtman D."/>
        </authorList>
    </citation>
    <scope>NUCLEOTIDE SEQUENCE [LARGE SCALE GENOMIC DNA]</scope>
    <source>
        <strain evidence="2 3">DS1314</strain>
    </source>
</reference>
<organism evidence="2 3">
    <name type="scientific">Paenibacillus tundrae</name>
    <dbReference type="NCBI Taxonomy" id="528187"/>
    <lineage>
        <taxon>Bacteria</taxon>
        <taxon>Bacillati</taxon>
        <taxon>Bacillota</taxon>
        <taxon>Bacilli</taxon>
        <taxon>Bacillales</taxon>
        <taxon>Paenibacillaceae</taxon>
        <taxon>Paenibacillus</taxon>
    </lineage>
</organism>
<keyword evidence="3" id="KW-1185">Reference proteome</keyword>
<proteinExistence type="predicted"/>
<accession>A0ABT9WDI7</accession>
<sequence length="208" mass="24167">MPYLDEEIAKIEKQRRQELREKKESKSHNQNLKEKPVMEQAPCPQEILEGVRSGVLLVEGVEVIFEKTSIMQTGISMMLPQDFVQTLEDSEHLVYSNEKLEMNLILQWVKPIRAMSMGEFKEIMKQQFQSIELAMNWMEDGDITPCDFQTKYCVFSSSVANGHIFNYQAFIEKDDHQLIFNVNGNLNRWSHWKPVVTGMLSSMEVTVS</sequence>
<evidence type="ECO:0000313" key="2">
    <source>
        <dbReference type="EMBL" id="MDQ0171299.1"/>
    </source>
</evidence>
<dbReference type="EMBL" id="JAUSTI010000006">
    <property type="protein sequence ID" value="MDQ0171299.1"/>
    <property type="molecule type" value="Genomic_DNA"/>
</dbReference>
<gene>
    <name evidence="2" type="ORF">J2T19_002751</name>
</gene>
<evidence type="ECO:0000313" key="3">
    <source>
        <dbReference type="Proteomes" id="UP001233836"/>
    </source>
</evidence>